<organism evidence="1 2">
    <name type="scientific">Litoribrevibacter euphylliae</name>
    <dbReference type="NCBI Taxonomy" id="1834034"/>
    <lineage>
        <taxon>Bacteria</taxon>
        <taxon>Pseudomonadati</taxon>
        <taxon>Pseudomonadota</taxon>
        <taxon>Gammaproteobacteria</taxon>
        <taxon>Oceanospirillales</taxon>
        <taxon>Oceanospirillaceae</taxon>
        <taxon>Litoribrevibacter</taxon>
    </lineage>
</organism>
<evidence type="ECO:0000313" key="1">
    <source>
        <dbReference type="EMBL" id="MFC3152295.1"/>
    </source>
</evidence>
<name>A0ABV7HEJ4_9GAMM</name>
<dbReference type="NCBIfam" id="TIGR02574">
    <property type="entry name" value="stabl_TIGR02574"/>
    <property type="match status" value="1"/>
</dbReference>
<dbReference type="Pfam" id="PF09720">
    <property type="entry name" value="Unstab_antitox"/>
    <property type="match status" value="1"/>
</dbReference>
<comment type="caution">
    <text evidence="1">The sequence shown here is derived from an EMBL/GenBank/DDBJ whole genome shotgun (WGS) entry which is preliminary data.</text>
</comment>
<dbReference type="EMBL" id="JBHRSZ010000006">
    <property type="protein sequence ID" value="MFC3152295.1"/>
    <property type="molecule type" value="Genomic_DNA"/>
</dbReference>
<reference evidence="2" key="1">
    <citation type="journal article" date="2019" name="Int. J. Syst. Evol. Microbiol.">
        <title>The Global Catalogue of Microorganisms (GCM) 10K type strain sequencing project: providing services to taxonomists for standard genome sequencing and annotation.</title>
        <authorList>
            <consortium name="The Broad Institute Genomics Platform"/>
            <consortium name="The Broad Institute Genome Sequencing Center for Infectious Disease"/>
            <person name="Wu L."/>
            <person name="Ma J."/>
        </authorList>
    </citation>
    <scope>NUCLEOTIDE SEQUENCE [LARGE SCALE GENOMIC DNA]</scope>
    <source>
        <strain evidence="2">KCTC 52438</strain>
    </source>
</reference>
<dbReference type="Proteomes" id="UP001595476">
    <property type="component" value="Unassembled WGS sequence"/>
</dbReference>
<dbReference type="RefSeq" id="WP_386722222.1">
    <property type="nucleotide sequence ID" value="NZ_JBHRSZ010000006.1"/>
</dbReference>
<sequence>MNIQNLTISERIILAEALWDSIANQESEVVLTEKQKLELDARLSNYEIDQDAGSSWAAVKERITSKK</sequence>
<proteinExistence type="predicted"/>
<gene>
    <name evidence="1" type="ORF">ACFOEK_14765</name>
</gene>
<keyword evidence="2" id="KW-1185">Reference proteome</keyword>
<accession>A0ABV7HEJ4</accession>
<evidence type="ECO:0000313" key="2">
    <source>
        <dbReference type="Proteomes" id="UP001595476"/>
    </source>
</evidence>
<protein>
    <submittedName>
        <fullName evidence="1">Addiction module protein</fullName>
    </submittedName>
</protein>
<dbReference type="InterPro" id="IPR013406">
    <property type="entry name" value="CHP02574_addiction_mod"/>
</dbReference>